<keyword evidence="3 5" id="KW-0288">FMN</keyword>
<comment type="similarity">
    <text evidence="1 5">Belongs to the flavin oxidoreductase frp family.</text>
</comment>
<evidence type="ECO:0000256" key="3">
    <source>
        <dbReference type="ARBA" id="ARBA00022643"/>
    </source>
</evidence>
<keyword evidence="2 5" id="KW-0285">Flavoprotein</keyword>
<dbReference type="PANTHER" id="PTHR43425">
    <property type="entry name" value="OXYGEN-INSENSITIVE NADPH NITROREDUCTASE"/>
    <property type="match status" value="1"/>
</dbReference>
<dbReference type="InterPro" id="IPR029479">
    <property type="entry name" value="Nitroreductase"/>
</dbReference>
<evidence type="ECO:0000256" key="2">
    <source>
        <dbReference type="ARBA" id="ARBA00022630"/>
    </source>
</evidence>
<dbReference type="Gene3D" id="3.40.109.10">
    <property type="entry name" value="NADH Oxidase"/>
    <property type="match status" value="1"/>
</dbReference>
<keyword evidence="4 5" id="KW-0560">Oxidoreductase</keyword>
<gene>
    <name evidence="7" type="ORF">H9863_03985</name>
</gene>
<evidence type="ECO:0000256" key="1">
    <source>
        <dbReference type="ARBA" id="ARBA00008366"/>
    </source>
</evidence>
<evidence type="ECO:0000256" key="4">
    <source>
        <dbReference type="ARBA" id="ARBA00023002"/>
    </source>
</evidence>
<proteinExistence type="inferred from homology"/>
<dbReference type="SUPFAM" id="SSF55469">
    <property type="entry name" value="FMN-dependent nitroreductase-like"/>
    <property type="match status" value="1"/>
</dbReference>
<keyword evidence="5" id="KW-0521">NADP</keyword>
<organism evidence="7 8">
    <name type="scientific">Candidatus Odoribacter faecigallinarum</name>
    <dbReference type="NCBI Taxonomy" id="2838706"/>
    <lineage>
        <taxon>Bacteria</taxon>
        <taxon>Pseudomonadati</taxon>
        <taxon>Bacteroidota</taxon>
        <taxon>Bacteroidia</taxon>
        <taxon>Bacteroidales</taxon>
        <taxon>Odoribacteraceae</taxon>
        <taxon>Odoribacter</taxon>
    </lineage>
</organism>
<dbReference type="AlphaFoldDB" id="A0A9D2AB29"/>
<dbReference type="Pfam" id="PF00881">
    <property type="entry name" value="Nitroreductase"/>
    <property type="match status" value="1"/>
</dbReference>
<evidence type="ECO:0000313" key="8">
    <source>
        <dbReference type="Proteomes" id="UP000824202"/>
    </source>
</evidence>
<reference evidence="7" key="1">
    <citation type="journal article" date="2021" name="PeerJ">
        <title>Extensive microbial diversity within the chicken gut microbiome revealed by metagenomics and culture.</title>
        <authorList>
            <person name="Gilroy R."/>
            <person name="Ravi A."/>
            <person name="Getino M."/>
            <person name="Pursley I."/>
            <person name="Horton D.L."/>
            <person name="Alikhan N.F."/>
            <person name="Baker D."/>
            <person name="Gharbi K."/>
            <person name="Hall N."/>
            <person name="Watson M."/>
            <person name="Adriaenssens E.M."/>
            <person name="Foster-Nyarko E."/>
            <person name="Jarju S."/>
            <person name="Secka A."/>
            <person name="Antonio M."/>
            <person name="Oren A."/>
            <person name="Chaudhuri R.R."/>
            <person name="La Ragione R."/>
            <person name="Hildebrand F."/>
            <person name="Pallen M.J."/>
        </authorList>
    </citation>
    <scope>NUCLEOTIDE SEQUENCE</scope>
    <source>
        <strain evidence="7">23274</strain>
    </source>
</reference>
<evidence type="ECO:0000256" key="5">
    <source>
        <dbReference type="PIRNR" id="PIRNR005426"/>
    </source>
</evidence>
<dbReference type="EMBL" id="DXFT01000081">
    <property type="protein sequence ID" value="HIX03263.1"/>
    <property type="molecule type" value="Genomic_DNA"/>
</dbReference>
<name>A0A9D2AB29_9BACT</name>
<dbReference type="GO" id="GO:0016491">
    <property type="term" value="F:oxidoreductase activity"/>
    <property type="evidence" value="ECO:0007669"/>
    <property type="project" value="UniProtKB-UniRule"/>
</dbReference>
<evidence type="ECO:0000313" key="7">
    <source>
        <dbReference type="EMBL" id="HIX03263.1"/>
    </source>
</evidence>
<dbReference type="PIRSF" id="PIRSF005426">
    <property type="entry name" value="Frp"/>
    <property type="match status" value="1"/>
</dbReference>
<dbReference type="InterPro" id="IPR000415">
    <property type="entry name" value="Nitroreductase-like"/>
</dbReference>
<protein>
    <submittedName>
        <fullName evidence="7">Nitroreductase family protein</fullName>
    </submittedName>
</protein>
<evidence type="ECO:0000259" key="6">
    <source>
        <dbReference type="Pfam" id="PF00881"/>
    </source>
</evidence>
<dbReference type="InterPro" id="IPR016446">
    <property type="entry name" value="Flavin_OxRdtase_Frp"/>
</dbReference>
<sequence>MIEKMKERRTIRKYRQEDVPESLVEELLEVASRASNTGNMQLYSVVVTRDAGMKKQLDEAHFHQPMVTEAPVALTFCADANRFTKWAEAGKAEAGFDNLQMFIAATIDAMLFAEAFAEAAEERGLGLCFLGTTAYNAGEIVRVLRLPRLVMPILTATVGYPAEPLPELSDRLPLAAIIHKEHYKDYSPADIREYYKEKENLEINRYFVQLNQKDTLAQVYTDLRYPKANNERYSELLLQTLIGQGFLKGKP</sequence>
<feature type="domain" description="Nitroreductase" evidence="6">
    <location>
        <begin position="6"/>
        <end position="160"/>
    </location>
</feature>
<dbReference type="PANTHER" id="PTHR43425:SF2">
    <property type="entry name" value="OXYGEN-INSENSITIVE NADPH NITROREDUCTASE"/>
    <property type="match status" value="1"/>
</dbReference>
<reference evidence="7" key="2">
    <citation type="submission" date="2021-04" db="EMBL/GenBank/DDBJ databases">
        <authorList>
            <person name="Gilroy R."/>
        </authorList>
    </citation>
    <scope>NUCLEOTIDE SEQUENCE</scope>
    <source>
        <strain evidence="7">23274</strain>
    </source>
</reference>
<dbReference type="Proteomes" id="UP000824202">
    <property type="component" value="Unassembled WGS sequence"/>
</dbReference>
<comment type="caution">
    <text evidence="7">The sequence shown here is derived from an EMBL/GenBank/DDBJ whole genome shotgun (WGS) entry which is preliminary data.</text>
</comment>
<accession>A0A9D2AB29</accession>